<dbReference type="RefSeq" id="WP_105052475.1">
    <property type="nucleotide sequence ID" value="NZ_BMYG01000007.1"/>
</dbReference>
<sequence>MKILSLIVAIIVLTGCASKYKPPANNIPSANIVFELMTPSGPGGGTLLVGTEQRCKASKMVSGIMLGHTFMSDKNIVETKVKVGTPITLRAQIADTILYTCDSTLVFTPEAGKSYYSTFEYHLPGCKIEVFEGTKQDKSVIDYSMCN</sequence>
<comment type="caution">
    <text evidence="1">The sequence shown here is derived from an EMBL/GenBank/DDBJ whole genome shotgun (WGS) entry which is preliminary data.</text>
</comment>
<proteinExistence type="predicted"/>
<name>A0A2S7UXH8_9GAMM</name>
<evidence type="ECO:0000313" key="2">
    <source>
        <dbReference type="Proteomes" id="UP000239007"/>
    </source>
</evidence>
<protein>
    <recommendedName>
        <fullName evidence="3">Lipoprotein</fullName>
    </recommendedName>
</protein>
<dbReference type="Proteomes" id="UP000239007">
    <property type="component" value="Unassembled WGS sequence"/>
</dbReference>
<dbReference type="EMBL" id="MSCH01000003">
    <property type="protein sequence ID" value="PQJ53970.1"/>
    <property type="molecule type" value="Genomic_DNA"/>
</dbReference>
<accession>A0A2S7UXH8</accession>
<keyword evidence="2" id="KW-1185">Reference proteome</keyword>
<gene>
    <name evidence="1" type="ORF">BTO11_10090</name>
</gene>
<dbReference type="AlphaFoldDB" id="A0A2S7UXH8"/>
<evidence type="ECO:0008006" key="3">
    <source>
        <dbReference type="Google" id="ProtNLM"/>
    </source>
</evidence>
<dbReference type="PROSITE" id="PS51257">
    <property type="entry name" value="PROKAR_LIPOPROTEIN"/>
    <property type="match status" value="1"/>
</dbReference>
<evidence type="ECO:0000313" key="1">
    <source>
        <dbReference type="EMBL" id="PQJ53970.1"/>
    </source>
</evidence>
<organism evidence="1 2">
    <name type="scientific">Psychrosphaera saromensis</name>
    <dbReference type="NCBI Taxonomy" id="716813"/>
    <lineage>
        <taxon>Bacteria</taxon>
        <taxon>Pseudomonadati</taxon>
        <taxon>Pseudomonadota</taxon>
        <taxon>Gammaproteobacteria</taxon>
        <taxon>Alteromonadales</taxon>
        <taxon>Pseudoalteromonadaceae</taxon>
        <taxon>Psychrosphaera</taxon>
    </lineage>
</organism>
<reference evidence="1 2" key="1">
    <citation type="submission" date="2016-12" db="EMBL/GenBank/DDBJ databases">
        <title>Diversity of luminous bacteria.</title>
        <authorList>
            <person name="Yoshizawa S."/>
            <person name="Kogure K."/>
        </authorList>
    </citation>
    <scope>NUCLEOTIDE SEQUENCE [LARGE SCALE GENOMIC DNA]</scope>
    <source>
        <strain evidence="1 2">SA4-48</strain>
    </source>
</reference>